<keyword evidence="3" id="KW-0805">Transcription regulation</keyword>
<dbReference type="InterPro" id="IPR001138">
    <property type="entry name" value="Zn2Cys6_DnaBD"/>
</dbReference>
<dbReference type="Pfam" id="PF00172">
    <property type="entry name" value="Zn_clus"/>
    <property type="match status" value="1"/>
</dbReference>
<feature type="region of interest" description="Disordered" evidence="7">
    <location>
        <begin position="127"/>
        <end position="192"/>
    </location>
</feature>
<feature type="domain" description="Zn(2)-C6 fungal-type" evidence="8">
    <location>
        <begin position="89"/>
        <end position="121"/>
    </location>
</feature>
<dbReference type="GO" id="GO:0003677">
    <property type="term" value="F:DNA binding"/>
    <property type="evidence" value="ECO:0007669"/>
    <property type="project" value="UniProtKB-KW"/>
</dbReference>
<dbReference type="PANTHER" id="PTHR47171:SF1">
    <property type="entry name" value="ZN(II)2CYS6 TRANSCRIPTION FACTOR (EUROFUNG)"/>
    <property type="match status" value="1"/>
</dbReference>
<evidence type="ECO:0000256" key="7">
    <source>
        <dbReference type="SAM" id="MobiDB-lite"/>
    </source>
</evidence>
<dbReference type="GeneID" id="69037011"/>
<dbReference type="SUPFAM" id="SSF57701">
    <property type="entry name" value="Zn2/Cys6 DNA-binding domain"/>
    <property type="match status" value="1"/>
</dbReference>
<dbReference type="InterPro" id="IPR007219">
    <property type="entry name" value="XnlR_reg_dom"/>
</dbReference>
<evidence type="ECO:0000256" key="6">
    <source>
        <dbReference type="ARBA" id="ARBA00023242"/>
    </source>
</evidence>
<feature type="region of interest" description="Disordered" evidence="7">
    <location>
        <begin position="63"/>
        <end position="85"/>
    </location>
</feature>
<dbReference type="Proteomes" id="UP000001631">
    <property type="component" value="Unassembled WGS sequence"/>
</dbReference>
<accession>C0NML8</accession>
<evidence type="ECO:0000256" key="2">
    <source>
        <dbReference type="ARBA" id="ARBA00022833"/>
    </source>
</evidence>
<evidence type="ECO:0000256" key="1">
    <source>
        <dbReference type="ARBA" id="ARBA00022723"/>
    </source>
</evidence>
<feature type="compositionally biased region" description="Polar residues" evidence="7">
    <location>
        <begin position="135"/>
        <end position="150"/>
    </location>
</feature>
<dbReference type="SMART" id="SM00906">
    <property type="entry name" value="Fungal_trans"/>
    <property type="match status" value="1"/>
</dbReference>
<dbReference type="Gene3D" id="4.10.240.10">
    <property type="entry name" value="Zn(2)-C6 fungal-type DNA-binding domain"/>
    <property type="match status" value="1"/>
</dbReference>
<keyword evidence="2" id="KW-0862">Zinc</keyword>
<evidence type="ECO:0000256" key="5">
    <source>
        <dbReference type="ARBA" id="ARBA00023163"/>
    </source>
</evidence>
<dbReference type="InParanoid" id="C0NML8"/>
<sequence>MSDAKNETRLANTRKEFTSLHSAKYCHRLRKWAYARKQQAPSIPGAITQKLFTKSVSTVSRTVSDMEVRSSPRNGVTRSGKPRQRSAIACQRCHSRRVKCNAADSGIPCTNCEQARSSCRLIESKRGRKRVASNLPPSVSDTPTGINNIHSKPPPFSHGSSSRSCLTRDNSLPQRPSLQLVAPHDRAPSAGEGPETLYAQVLENAGGSPERPSLVKPGGQVVYLGETFNLTYLLQETSKKSQPVPKRHVLLPLHPRMNPSYQGRNCDSVTMDLLQRQDAFSIPSVKICRELFRVYFKYVHKHYPILDRRDFACRYADPTNPPSFLLLQAVLFMGSGHCDVSVLKDAGFKSRYDARLALFKRTKALYDLDYESDKLTICQSLFLMSFWWNSPTDQKDTWHWLGNSISLALTIGMHRDTHNSDMSLRDQRLWKKIWWSLFTEDKHAAAALGRPVHIRLRDCDVEQLCESDFEEEPARDPEIFGVQERVDVLYVLFLSDLSKIVERIIDKSFNAHDKTLAAQADTLQLCEEWLLDWERRLPPELHLSRSGECVWTGMLHIAHCWFRILTHRSRTPENPSSPSRSTSHQVAMNAANRMVRIIEEVLSSSAINQCPIHVIPALFAAMSMHAQHICSGDPVREQLGSVKIRLSMIALRELQSTWPVSGWIFLLFTKIIRRIRDTDDYPPLANSSSDTMTETGVQADTLGVGGESGMAPPETATQPHIQMTPNGNAVGWDPHGITMPLNFSTDWSGVTDGDLCLDPEFDFMIGTPRTSTPRIPRSNFYNS</sequence>
<name>C0NML8_AJECG</name>
<dbReference type="PANTHER" id="PTHR47171">
    <property type="entry name" value="FARA-RELATED"/>
    <property type="match status" value="1"/>
</dbReference>
<proteinExistence type="predicted"/>
<dbReference type="GO" id="GO:0008270">
    <property type="term" value="F:zinc ion binding"/>
    <property type="evidence" value="ECO:0007669"/>
    <property type="project" value="InterPro"/>
</dbReference>
<dbReference type="EMBL" id="GG663367">
    <property type="protein sequence ID" value="EEH07116.1"/>
    <property type="molecule type" value="Genomic_DNA"/>
</dbReference>
<dbReference type="Pfam" id="PF04082">
    <property type="entry name" value="Fungal_trans"/>
    <property type="match status" value="1"/>
</dbReference>
<reference evidence="9" key="1">
    <citation type="submission" date="2009-02" db="EMBL/GenBank/DDBJ databases">
        <title>The Genome Sequence of Ajellomyces capsulatus strain G186AR.</title>
        <authorList>
            <consortium name="The Broad Institute Genome Sequencing Platform"/>
            <person name="Champion M."/>
            <person name="Cuomo C."/>
            <person name="Ma L.-J."/>
            <person name="Henn M.R."/>
            <person name="Sil A."/>
            <person name="Goldman B."/>
            <person name="Young S.K."/>
            <person name="Kodira C.D."/>
            <person name="Zeng Q."/>
            <person name="Koehrsen M."/>
            <person name="Alvarado L."/>
            <person name="Berlin A."/>
            <person name="Borenstein D."/>
            <person name="Chen Z."/>
            <person name="Engels R."/>
            <person name="Freedman E."/>
            <person name="Gellesch M."/>
            <person name="Goldberg J."/>
            <person name="Griggs A."/>
            <person name="Gujja S."/>
            <person name="Heiman D."/>
            <person name="Hepburn T."/>
            <person name="Howarth C."/>
            <person name="Jen D."/>
            <person name="Larson L."/>
            <person name="Lewis B."/>
            <person name="Mehta T."/>
            <person name="Park D."/>
            <person name="Pearson M."/>
            <person name="Roberts A."/>
            <person name="Saif S."/>
            <person name="Shea T."/>
            <person name="Shenoy N."/>
            <person name="Sisk P."/>
            <person name="Stolte C."/>
            <person name="Sykes S."/>
            <person name="Walk T."/>
            <person name="White J."/>
            <person name="Yandava C."/>
            <person name="Klein B."/>
            <person name="McEwen J.G."/>
            <person name="Puccia R."/>
            <person name="Goldman G.H."/>
            <person name="Felipe M.S."/>
            <person name="Nino-Vega G."/>
            <person name="San-Blas G."/>
            <person name="Taylor J."/>
            <person name="Mendoza L."/>
            <person name="Galagan J."/>
            <person name="Nusbaum C."/>
            <person name="Birren B."/>
        </authorList>
    </citation>
    <scope>NUCLEOTIDE SEQUENCE</scope>
    <source>
        <strain evidence="9">G186AR</strain>
    </source>
</reference>
<dbReference type="GO" id="GO:0006351">
    <property type="term" value="P:DNA-templated transcription"/>
    <property type="evidence" value="ECO:0007669"/>
    <property type="project" value="InterPro"/>
</dbReference>
<keyword evidence="5" id="KW-0804">Transcription</keyword>
<keyword evidence="1" id="KW-0479">Metal-binding</keyword>
<dbReference type="GO" id="GO:0000981">
    <property type="term" value="F:DNA-binding transcription factor activity, RNA polymerase II-specific"/>
    <property type="evidence" value="ECO:0007669"/>
    <property type="project" value="InterPro"/>
</dbReference>
<organism evidence="9 10">
    <name type="scientific">Ajellomyces capsulatus (strain G186AR / H82 / ATCC MYA-2454 / RMSCC 2432)</name>
    <name type="common">Darling's disease fungus</name>
    <name type="synonym">Histoplasma capsulatum</name>
    <dbReference type="NCBI Taxonomy" id="447093"/>
    <lineage>
        <taxon>Eukaryota</taxon>
        <taxon>Fungi</taxon>
        <taxon>Dikarya</taxon>
        <taxon>Ascomycota</taxon>
        <taxon>Pezizomycotina</taxon>
        <taxon>Eurotiomycetes</taxon>
        <taxon>Eurotiomycetidae</taxon>
        <taxon>Onygenales</taxon>
        <taxon>Ajellomycetaceae</taxon>
        <taxon>Histoplasma</taxon>
    </lineage>
</organism>
<keyword evidence="10" id="KW-1185">Reference proteome</keyword>
<evidence type="ECO:0000259" key="8">
    <source>
        <dbReference type="PROSITE" id="PS50048"/>
    </source>
</evidence>
<protein>
    <submittedName>
        <fullName evidence="9">Cutinase transcription factor 1 alpha</fullName>
    </submittedName>
</protein>
<dbReference type="CDD" id="cd12148">
    <property type="entry name" value="fungal_TF_MHR"/>
    <property type="match status" value="1"/>
</dbReference>
<evidence type="ECO:0000256" key="3">
    <source>
        <dbReference type="ARBA" id="ARBA00023015"/>
    </source>
</evidence>
<dbReference type="VEuPathDB" id="FungiDB:I7I50_11960"/>
<dbReference type="PROSITE" id="PS00463">
    <property type="entry name" value="ZN2_CY6_FUNGAL_1"/>
    <property type="match status" value="1"/>
</dbReference>
<gene>
    <name evidence="9" type="ORF">HCBG_03995</name>
</gene>
<keyword evidence="6" id="KW-0539">Nucleus</keyword>
<feature type="compositionally biased region" description="Polar residues" evidence="7">
    <location>
        <begin position="158"/>
        <end position="177"/>
    </location>
</feature>
<evidence type="ECO:0000313" key="9">
    <source>
        <dbReference type="EMBL" id="EEH07116.1"/>
    </source>
</evidence>
<dbReference type="InterPro" id="IPR036864">
    <property type="entry name" value="Zn2-C6_fun-type_DNA-bd_sf"/>
</dbReference>
<evidence type="ECO:0000313" key="10">
    <source>
        <dbReference type="Proteomes" id="UP000001631"/>
    </source>
</evidence>
<dbReference type="RefSeq" id="XP_045287597.1">
    <property type="nucleotide sequence ID" value="XM_045431044.1"/>
</dbReference>
<dbReference type="CDD" id="cd00067">
    <property type="entry name" value="GAL4"/>
    <property type="match status" value="1"/>
</dbReference>
<keyword evidence="4" id="KW-0238">DNA-binding</keyword>
<evidence type="ECO:0000256" key="4">
    <source>
        <dbReference type="ARBA" id="ARBA00023125"/>
    </source>
</evidence>
<dbReference type="HOGENOM" id="CLU_006329_5_2_1"/>
<dbReference type="AlphaFoldDB" id="C0NML8"/>
<dbReference type="PROSITE" id="PS50048">
    <property type="entry name" value="ZN2_CY6_FUNGAL_2"/>
    <property type="match status" value="1"/>
</dbReference>
<dbReference type="STRING" id="447093.C0NML8"/>
<dbReference type="InterPro" id="IPR052073">
    <property type="entry name" value="Amide_Lactam_Regulators"/>
</dbReference>
<dbReference type="SMART" id="SM00066">
    <property type="entry name" value="GAL4"/>
    <property type="match status" value="1"/>
</dbReference>